<feature type="transmembrane region" description="Helical" evidence="15">
    <location>
        <begin position="7"/>
        <end position="25"/>
    </location>
</feature>
<keyword evidence="9" id="KW-0965">Cell junction</keyword>
<dbReference type="EMBL" id="JAVIJP010000100">
    <property type="protein sequence ID" value="KAL3615238.1"/>
    <property type="molecule type" value="Genomic_DNA"/>
</dbReference>
<evidence type="ECO:0000313" key="18">
    <source>
        <dbReference type="Proteomes" id="UP001632038"/>
    </source>
</evidence>
<dbReference type="PANTHER" id="PTHR32080">
    <property type="entry name" value="ANTIFUNGAL PROTEIN GINKBILOBIN-2-LIKE"/>
    <property type="match status" value="1"/>
</dbReference>
<comment type="caution">
    <text evidence="17">The sequence shown here is derived from an EMBL/GenBank/DDBJ whole genome shotgun (WGS) entry which is preliminary data.</text>
</comment>
<evidence type="ECO:0000256" key="5">
    <source>
        <dbReference type="ARBA" id="ARBA00022729"/>
    </source>
</evidence>
<dbReference type="Proteomes" id="UP001632038">
    <property type="component" value="Unassembled WGS sequence"/>
</dbReference>
<evidence type="ECO:0000256" key="3">
    <source>
        <dbReference type="ARBA" id="ARBA00022577"/>
    </source>
</evidence>
<dbReference type="InterPro" id="IPR002902">
    <property type="entry name" value="GNK2"/>
</dbReference>
<keyword evidence="11" id="KW-0465">Mannose-binding</keyword>
<dbReference type="CDD" id="cd23509">
    <property type="entry name" value="Gnk2-like"/>
    <property type="match status" value="1"/>
</dbReference>
<keyword evidence="6" id="KW-0430">Lectin</keyword>
<accession>A0ABD3BCY0</accession>
<comment type="similarity">
    <text evidence="14">Belongs to the cysteine-rich repeat secretory protein family. Plasmodesmata-located proteins (PDLD) subfamily.</text>
</comment>
<feature type="domain" description="Gnk2-homologous" evidence="16">
    <location>
        <begin position="37"/>
        <end position="146"/>
    </location>
</feature>
<dbReference type="GO" id="GO:0042742">
    <property type="term" value="P:defense response to bacterium"/>
    <property type="evidence" value="ECO:0007669"/>
    <property type="project" value="UniProtKB-KW"/>
</dbReference>
<keyword evidence="15" id="KW-0472">Membrane</keyword>
<keyword evidence="15" id="KW-0812">Transmembrane</keyword>
<dbReference type="GO" id="GO:0050832">
    <property type="term" value="P:defense response to fungus"/>
    <property type="evidence" value="ECO:0007669"/>
    <property type="project" value="UniProtKB-KW"/>
</dbReference>
<reference evidence="18" key="1">
    <citation type="journal article" date="2024" name="IScience">
        <title>Strigolactones Initiate the Formation of Haustorium-like Structures in Castilleja.</title>
        <authorList>
            <person name="Buerger M."/>
            <person name="Peterson D."/>
            <person name="Chory J."/>
        </authorList>
    </citation>
    <scope>NUCLEOTIDE SEQUENCE [LARGE SCALE GENOMIC DNA]</scope>
</reference>
<gene>
    <name evidence="17" type="ORF">CASFOL_040899</name>
</gene>
<dbReference type="GO" id="GO:0005886">
    <property type="term" value="C:plasma membrane"/>
    <property type="evidence" value="ECO:0007669"/>
    <property type="project" value="UniProtKB-SubCell"/>
</dbReference>
<sequence>MSCNNNNLLIPSLIISINLITIYLLNIPPIAFSSLQDDTLIGYSCLSSTPPTNTFTGNLESVINDLMITNNYTSLHGGYWRFAVHKSDDVIDDSAFGHALCRGDLSTDECNTCVQKAAKSVVTVTTLDQEPFGSRIVWSNTRTLIS</sequence>
<evidence type="ECO:0000259" key="16">
    <source>
        <dbReference type="PROSITE" id="PS51473"/>
    </source>
</evidence>
<dbReference type="GO" id="GO:0031640">
    <property type="term" value="P:killing of cells of another organism"/>
    <property type="evidence" value="ECO:0007669"/>
    <property type="project" value="UniProtKB-KW"/>
</dbReference>
<keyword evidence="10" id="KW-0044">Antibiotic</keyword>
<dbReference type="GO" id="GO:0005537">
    <property type="term" value="F:D-mannose binding"/>
    <property type="evidence" value="ECO:0007669"/>
    <property type="project" value="UniProtKB-KW"/>
</dbReference>
<dbReference type="GO" id="GO:0009506">
    <property type="term" value="C:plasmodesma"/>
    <property type="evidence" value="ECO:0007669"/>
    <property type="project" value="UniProtKB-SubCell"/>
</dbReference>
<evidence type="ECO:0000256" key="14">
    <source>
        <dbReference type="ARBA" id="ARBA00038393"/>
    </source>
</evidence>
<evidence type="ECO:0000256" key="2">
    <source>
        <dbReference type="ARBA" id="ARBA00022529"/>
    </source>
</evidence>
<keyword evidence="5" id="KW-0732">Signal</keyword>
<keyword evidence="15" id="KW-1133">Transmembrane helix</keyword>
<evidence type="ECO:0000256" key="10">
    <source>
        <dbReference type="ARBA" id="ARBA00023022"/>
    </source>
</evidence>
<evidence type="ECO:0000256" key="15">
    <source>
        <dbReference type="SAM" id="Phobius"/>
    </source>
</evidence>
<dbReference type="Gene3D" id="3.30.430.20">
    <property type="entry name" value="Gnk2 domain, C-X8-C-X2-C motif"/>
    <property type="match status" value="1"/>
</dbReference>
<protein>
    <recommendedName>
        <fullName evidence="16">Gnk2-homologous domain-containing protein</fullName>
    </recommendedName>
</protein>
<dbReference type="InterPro" id="IPR051378">
    <property type="entry name" value="Cell2Cell_Antifungal"/>
</dbReference>
<dbReference type="InterPro" id="IPR038408">
    <property type="entry name" value="GNK2_sf"/>
</dbReference>
<name>A0ABD3BCY0_9LAMI</name>
<dbReference type="AlphaFoldDB" id="A0ABD3BCY0"/>
<evidence type="ECO:0000256" key="4">
    <source>
        <dbReference type="ARBA" id="ARBA00022581"/>
    </source>
</evidence>
<evidence type="ECO:0000256" key="1">
    <source>
        <dbReference type="ARBA" id="ARBA00004251"/>
    </source>
</evidence>
<keyword evidence="3" id="KW-0295">Fungicide</keyword>
<evidence type="ECO:0000256" key="13">
    <source>
        <dbReference type="ARBA" id="ARBA00024184"/>
    </source>
</evidence>
<comment type="subcellular location">
    <subcellularLocation>
        <location evidence="13">Cell junction</location>
        <location evidence="13">Plasmodesma</location>
    </subcellularLocation>
    <subcellularLocation>
        <location evidence="1">Cell membrane</location>
        <topology evidence="1">Single-pass type I membrane protein</topology>
    </subcellularLocation>
</comment>
<keyword evidence="2" id="KW-0929">Antimicrobial</keyword>
<evidence type="ECO:0000256" key="7">
    <source>
        <dbReference type="ARBA" id="ARBA00022737"/>
    </source>
</evidence>
<keyword evidence="4" id="KW-0945">Host-virus interaction</keyword>
<keyword evidence="18" id="KW-1185">Reference proteome</keyword>
<evidence type="ECO:0000256" key="8">
    <source>
        <dbReference type="ARBA" id="ARBA00022821"/>
    </source>
</evidence>
<keyword evidence="12" id="KW-1015">Disulfide bond</keyword>
<organism evidence="17 18">
    <name type="scientific">Castilleja foliolosa</name>
    <dbReference type="NCBI Taxonomy" id="1961234"/>
    <lineage>
        <taxon>Eukaryota</taxon>
        <taxon>Viridiplantae</taxon>
        <taxon>Streptophyta</taxon>
        <taxon>Embryophyta</taxon>
        <taxon>Tracheophyta</taxon>
        <taxon>Spermatophyta</taxon>
        <taxon>Magnoliopsida</taxon>
        <taxon>eudicotyledons</taxon>
        <taxon>Gunneridae</taxon>
        <taxon>Pentapetalae</taxon>
        <taxon>asterids</taxon>
        <taxon>lamiids</taxon>
        <taxon>Lamiales</taxon>
        <taxon>Orobanchaceae</taxon>
        <taxon>Pedicularideae</taxon>
        <taxon>Castillejinae</taxon>
        <taxon>Castilleja</taxon>
    </lineage>
</organism>
<dbReference type="PROSITE" id="PS51473">
    <property type="entry name" value="GNK2"/>
    <property type="match status" value="1"/>
</dbReference>
<dbReference type="Pfam" id="PF01657">
    <property type="entry name" value="Stress-antifung"/>
    <property type="match status" value="1"/>
</dbReference>
<evidence type="ECO:0000313" key="17">
    <source>
        <dbReference type="EMBL" id="KAL3615238.1"/>
    </source>
</evidence>
<dbReference type="PANTHER" id="PTHR32080:SF54">
    <property type="entry name" value="GNK2-HOMOLOGOUS DOMAIN-CONTAINING PROTEIN"/>
    <property type="match status" value="1"/>
</dbReference>
<evidence type="ECO:0000256" key="12">
    <source>
        <dbReference type="ARBA" id="ARBA00023157"/>
    </source>
</evidence>
<evidence type="ECO:0000256" key="6">
    <source>
        <dbReference type="ARBA" id="ARBA00022734"/>
    </source>
</evidence>
<keyword evidence="7" id="KW-0677">Repeat</keyword>
<keyword evidence="8" id="KW-0611">Plant defense</keyword>
<evidence type="ECO:0000256" key="9">
    <source>
        <dbReference type="ARBA" id="ARBA00022949"/>
    </source>
</evidence>
<proteinExistence type="inferred from homology"/>
<evidence type="ECO:0000256" key="11">
    <source>
        <dbReference type="ARBA" id="ARBA00023035"/>
    </source>
</evidence>